<reference evidence="12 13" key="1">
    <citation type="submission" date="2024-03" db="EMBL/GenBank/DDBJ databases">
        <title>Complete genome sequence of the green alga Chloropicon roscoffensis RCC1871.</title>
        <authorList>
            <person name="Lemieux C."/>
            <person name="Pombert J.-F."/>
            <person name="Otis C."/>
            <person name="Turmel M."/>
        </authorList>
    </citation>
    <scope>NUCLEOTIDE SEQUENCE [LARGE SCALE GENOMIC DNA]</scope>
    <source>
        <strain evidence="12 13">RCC1871</strain>
    </source>
</reference>
<evidence type="ECO:0000256" key="9">
    <source>
        <dbReference type="ARBA" id="ARBA00023242"/>
    </source>
</evidence>
<dbReference type="Proteomes" id="UP001472866">
    <property type="component" value="Chromosome 08"/>
</dbReference>
<dbReference type="InterPro" id="IPR036903">
    <property type="entry name" value="Nup98_auto-Pept-S59_dom_sf"/>
</dbReference>
<feature type="compositionally biased region" description="Polar residues" evidence="10">
    <location>
        <begin position="766"/>
        <end position="776"/>
    </location>
</feature>
<dbReference type="Pfam" id="PF12110">
    <property type="entry name" value="Nup96"/>
    <property type="match status" value="1"/>
</dbReference>
<dbReference type="GO" id="GO:0003723">
    <property type="term" value="F:RNA binding"/>
    <property type="evidence" value="ECO:0007669"/>
    <property type="project" value="TreeGrafter"/>
</dbReference>
<dbReference type="Gene3D" id="1.10.10.2360">
    <property type="match status" value="1"/>
</dbReference>
<keyword evidence="3" id="KW-0813">Transport</keyword>
<feature type="compositionally biased region" description="Low complexity" evidence="10">
    <location>
        <begin position="220"/>
        <end position="235"/>
    </location>
</feature>
<feature type="region of interest" description="Disordered" evidence="10">
    <location>
        <begin position="578"/>
        <end position="700"/>
    </location>
</feature>
<accession>A0AAX4PDY9</accession>
<dbReference type="GO" id="GO:0034398">
    <property type="term" value="P:telomere tethering at nuclear periphery"/>
    <property type="evidence" value="ECO:0007669"/>
    <property type="project" value="TreeGrafter"/>
</dbReference>
<feature type="region of interest" description="Disordered" evidence="10">
    <location>
        <begin position="1"/>
        <end position="36"/>
    </location>
</feature>
<feature type="compositionally biased region" description="Low complexity" evidence="10">
    <location>
        <begin position="585"/>
        <end position="602"/>
    </location>
</feature>
<dbReference type="PANTHER" id="PTHR23198:SF6">
    <property type="entry name" value="NUCLEAR PORE COMPLEX PROTEIN NUP98-NUP96"/>
    <property type="match status" value="1"/>
</dbReference>
<comment type="similarity">
    <text evidence="2">Belongs to the nucleoporin GLFG family.</text>
</comment>
<evidence type="ECO:0000313" key="13">
    <source>
        <dbReference type="Proteomes" id="UP001472866"/>
    </source>
</evidence>
<evidence type="ECO:0000256" key="8">
    <source>
        <dbReference type="ARBA" id="ARBA00023132"/>
    </source>
</evidence>
<dbReference type="InterPro" id="IPR021967">
    <property type="entry name" value="Nup98_C"/>
</dbReference>
<feature type="compositionally biased region" description="Polar residues" evidence="10">
    <location>
        <begin position="744"/>
        <end position="759"/>
    </location>
</feature>
<feature type="compositionally biased region" description="Low complexity" evidence="10">
    <location>
        <begin position="8"/>
        <end position="22"/>
    </location>
</feature>
<dbReference type="GO" id="GO:0006405">
    <property type="term" value="P:RNA export from nucleus"/>
    <property type="evidence" value="ECO:0007669"/>
    <property type="project" value="TreeGrafter"/>
</dbReference>
<dbReference type="InterPro" id="IPR007230">
    <property type="entry name" value="Nup98_auto-Pept-S59_dom"/>
</dbReference>
<dbReference type="GO" id="GO:0044614">
    <property type="term" value="C:nuclear pore cytoplasmic filaments"/>
    <property type="evidence" value="ECO:0007669"/>
    <property type="project" value="TreeGrafter"/>
</dbReference>
<evidence type="ECO:0000313" key="12">
    <source>
        <dbReference type="EMBL" id="WZN63919.1"/>
    </source>
</evidence>
<dbReference type="SUPFAM" id="SSF82215">
    <property type="entry name" value="C-terminal autoproteolytic domain of nucleoporin nup98"/>
    <property type="match status" value="1"/>
</dbReference>
<feature type="region of interest" description="Disordered" evidence="10">
    <location>
        <begin position="116"/>
        <end position="153"/>
    </location>
</feature>
<sequence length="1761" mass="183409">MSFGFGGSPSPFGQQQQQQASPFGGGATPSFGGGAAPNAFGAAAGGAFVGGGSQPGAFGAGAGGFGSAGQQRPAFGSASSSPAFGSGGFGGATAQAGGFGTPGAFGASSPATGGFGGSSFGGNTQNPSPFGGGGGAFSSSPGAAQGQQGTRGVPYQVTRETDSLGSGYGGQTGKYVTITAMPAYRQKSVEELRYEDYKQGVKGNAGASPGGSGFSGSGAFGSQSQSGFGASSNSPFGSTAGPSGGFGAPTSGFGSSVSPAGGSSAFGGGGFGATSSPGFGAAQPTSAFGATSQPGFGGGGAFGAMGSASAFGAPQSAAAFGGGAFGAPASGGAFGAMGSAPAFGAPQSAAGFGGGAFGAPASGGAFGAMGSAPAFGAPQSAAAFGGGAFGAASAASTPGFGLGAASTPSFGGFGVGASAPASAPAFGGFSSASAGLGATTGMFGAATAGAATFGTSFSSQPALGAGMSAPGFGAASGGMFGAPAASGGMFGATSTSSFGAFGAAPAANSPSTGIFGNIGGASKPFMSSAAFASQPTLGLSPTPALGASTPSFSFAGAGGFQSSASLFSSASTLGGMAQTPGLSNPTTPTMFGAAGTPTPGGTISNAGTPYGQLPQLPAPKTTTTPQPQANGEAPKKSAGGIASATRSAHTMLSPRLITPRSAMRMRPRRSPGASGTPISGGLTSPQQKMVGRMESPRPSTPIEDSVIVARENPRKLFVRDPVVSPFSAKSLTMPESMKSPLAIPSSSRSAQGKTTSQDNAGRLNGRSVSPLNGSASKELNFLSPDSTYAKSPATPIMLSEVSIERRTLLLPSIQSREYYSEPSIDDLARWAKSDPSYLEAVPNFLVGRKGYGELRYKEPVDLRNVVIDKIVQFGDKEIRVYMDNGIEKPPPGEGLNKPAEITLFNVHKLEKGTGKVVKDPQKVETFRKKLQMRAQAQGAEFISYKQDVSTRNPKGGEYTFAVNHFSKYDGFVDDSDDEIEVQAPQKPVYSDDRNLVQAMAIDSRLDPSEILMMQQEVIEVPERLPVVSKSASVIPSHSWKRSPSPLVEYKKKPMREVIRADLPDQEYSSSISKMVNYCQVETMPARQTCISGSTNFITDAAAILGRSFRVGWGPNGKFAHSGFWSMSSNQSKQNASSVHIEKVVSEQKRTAGSILNSPALQTSERAQKVCTKCLEIHMQHTLDSQPDGSEDMKCHFLSQVSAVPSRELNRKVLGVDDENIQSVCDSHATAMEVSADEDEVQSIHVRGIWSLMTSIFSQIDASSDDYNIIRRQKVSDWLKGHAAWAVGKELSAKDLSDLEKVILSLSKRGIQKATEQVLALKDPRLASLIAMAGCHGHMKEDISQQLEVWKSNSMDSLIQPDRLQIYELLSGNLENILPKFASDWRRALACIMWYEQSALDPVENSLQSFLAFHKAGFVNSPFPMYAEFGGGYSDRSDTAFELLKFLDSKHGPELRGILNTSGYTTDSLDYSLSWLILSVLEGLGVLNFDESNDEDKQSMLHVHMGHILQLEYLGVDPEWMLYAALHVPNSEARPYLREEFVCQILNRTVSQWIDNQERIDFFTNKLGIPRKWISGARALWHKYRHQHELEFAAYMEAEAYPEAFTVFSETLGPDAFFREIDSVSHAFVPFSCVELRERVLALGERRGALRKAQQQELALYEMFVSMMESGSRGEVDDICFDRLFDCFSAQVQPSTLMTAKFKAVVSKMCTIYAESVRYAGYDKGDDSRRASDHIKAACLQHLTPEEALAHIQDATSVLGGL</sequence>
<name>A0AAX4PDY9_9CHLO</name>
<evidence type="ECO:0000256" key="5">
    <source>
        <dbReference type="ARBA" id="ARBA00022816"/>
    </source>
</evidence>
<feature type="compositionally biased region" description="Low complexity" evidence="10">
    <location>
        <begin position="612"/>
        <end position="629"/>
    </location>
</feature>
<organism evidence="12 13">
    <name type="scientific">Chloropicon roscoffensis</name>
    <dbReference type="NCBI Taxonomy" id="1461544"/>
    <lineage>
        <taxon>Eukaryota</taxon>
        <taxon>Viridiplantae</taxon>
        <taxon>Chlorophyta</taxon>
        <taxon>Chloropicophyceae</taxon>
        <taxon>Chloropicales</taxon>
        <taxon>Chloropicaceae</taxon>
        <taxon>Chloropicon</taxon>
    </lineage>
</organism>
<keyword evidence="7" id="KW-0811">Translocation</keyword>
<evidence type="ECO:0000256" key="2">
    <source>
        <dbReference type="ARBA" id="ARBA00008926"/>
    </source>
</evidence>
<dbReference type="PROSITE" id="PS51434">
    <property type="entry name" value="NUP_C"/>
    <property type="match status" value="1"/>
</dbReference>
<feature type="region of interest" description="Disordered" evidence="10">
    <location>
        <begin position="202"/>
        <end position="252"/>
    </location>
</feature>
<dbReference type="Gene3D" id="3.30.1610.10">
    <property type="entry name" value="Peptidase S59, nucleoporin"/>
    <property type="match status" value="1"/>
</dbReference>
<dbReference type="GO" id="GO:0006606">
    <property type="term" value="P:protein import into nucleus"/>
    <property type="evidence" value="ECO:0007669"/>
    <property type="project" value="TreeGrafter"/>
</dbReference>
<evidence type="ECO:0000256" key="3">
    <source>
        <dbReference type="ARBA" id="ARBA00022448"/>
    </source>
</evidence>
<keyword evidence="9" id="KW-0539">Nucleus</keyword>
<dbReference type="EMBL" id="CP151508">
    <property type="protein sequence ID" value="WZN63919.1"/>
    <property type="molecule type" value="Genomic_DNA"/>
</dbReference>
<keyword evidence="4" id="KW-0068">Autocatalytic cleavage</keyword>
<protein>
    <submittedName>
        <fullName evidence="12">Nuclear pore complex protein NUP96</fullName>
    </submittedName>
</protein>
<dbReference type="GO" id="GO:0017056">
    <property type="term" value="F:structural constituent of nuclear pore"/>
    <property type="evidence" value="ECO:0007669"/>
    <property type="project" value="InterPro"/>
</dbReference>
<evidence type="ECO:0000256" key="1">
    <source>
        <dbReference type="ARBA" id="ARBA00004567"/>
    </source>
</evidence>
<feature type="compositionally biased region" description="Low complexity" evidence="10">
    <location>
        <begin position="137"/>
        <end position="148"/>
    </location>
</feature>
<proteinExistence type="inferred from homology"/>
<dbReference type="Gene3D" id="1.25.40.690">
    <property type="match status" value="1"/>
</dbReference>
<evidence type="ECO:0000256" key="6">
    <source>
        <dbReference type="ARBA" id="ARBA00022927"/>
    </source>
</evidence>
<dbReference type="FunFam" id="1.10.10.2360:FF:000001">
    <property type="entry name" value="Nuclear pore complex protein Nup98-Nup96"/>
    <property type="match status" value="1"/>
</dbReference>
<dbReference type="PANTHER" id="PTHR23198">
    <property type="entry name" value="NUCLEOPORIN"/>
    <property type="match status" value="1"/>
</dbReference>
<feature type="compositionally biased region" description="Gly residues" evidence="10">
    <location>
        <begin position="208"/>
        <end position="219"/>
    </location>
</feature>
<dbReference type="Pfam" id="PF04096">
    <property type="entry name" value="Nucleoporin2"/>
    <property type="match status" value="1"/>
</dbReference>
<keyword evidence="6" id="KW-0653">Protein transport</keyword>
<evidence type="ECO:0000259" key="11">
    <source>
        <dbReference type="PROSITE" id="PS51434"/>
    </source>
</evidence>
<dbReference type="InterPro" id="IPR037665">
    <property type="entry name" value="Nucleoporin_S59-like"/>
</dbReference>
<dbReference type="GO" id="GO:0008139">
    <property type="term" value="F:nuclear localization sequence binding"/>
    <property type="evidence" value="ECO:0007669"/>
    <property type="project" value="TreeGrafter"/>
</dbReference>
<evidence type="ECO:0000256" key="4">
    <source>
        <dbReference type="ARBA" id="ARBA00022813"/>
    </source>
</evidence>
<feature type="compositionally biased region" description="Gly residues" evidence="10">
    <location>
        <begin position="23"/>
        <end position="35"/>
    </location>
</feature>
<evidence type="ECO:0000256" key="7">
    <source>
        <dbReference type="ARBA" id="ARBA00023010"/>
    </source>
</evidence>
<keyword evidence="13" id="KW-1185">Reference proteome</keyword>
<dbReference type="GO" id="GO:0051028">
    <property type="term" value="P:mRNA transport"/>
    <property type="evidence" value="ECO:0007669"/>
    <property type="project" value="UniProtKB-KW"/>
</dbReference>
<evidence type="ECO:0000256" key="10">
    <source>
        <dbReference type="SAM" id="MobiDB-lite"/>
    </source>
</evidence>
<feature type="region of interest" description="Disordered" evidence="10">
    <location>
        <begin position="733"/>
        <end position="776"/>
    </location>
</feature>
<feature type="domain" description="Peptidase S59" evidence="11">
    <location>
        <begin position="815"/>
        <end position="965"/>
    </location>
</feature>
<gene>
    <name evidence="12" type="ORF">HKI87_08g54720</name>
</gene>
<keyword evidence="8" id="KW-0906">Nuclear pore complex</keyword>
<dbReference type="Pfam" id="PF21240">
    <property type="entry name" value="Nup98_GLEBS"/>
    <property type="match status" value="1"/>
</dbReference>
<comment type="subcellular location">
    <subcellularLocation>
        <location evidence="1">Nucleus</location>
        <location evidence="1">Nuclear pore complex</location>
    </subcellularLocation>
</comment>
<keyword evidence="5" id="KW-0509">mRNA transport</keyword>
<dbReference type="GO" id="GO:0000973">
    <property type="term" value="P:post-transcriptional tethering of RNA polymerase II gene DNA at nuclear periphery"/>
    <property type="evidence" value="ECO:0007669"/>
    <property type="project" value="TreeGrafter"/>
</dbReference>